<proteinExistence type="inferred from homology"/>
<keyword evidence="7 11" id="KW-0862">Zinc</keyword>
<dbReference type="InterPro" id="IPR008915">
    <property type="entry name" value="Peptidase_M50"/>
</dbReference>
<protein>
    <recommendedName>
        <fullName evidence="11">Zinc metalloprotease</fullName>
        <ecNumber evidence="11">3.4.24.-</ecNumber>
    </recommendedName>
</protein>
<evidence type="ECO:0000256" key="9">
    <source>
        <dbReference type="ARBA" id="ARBA00023049"/>
    </source>
</evidence>
<dbReference type="Gene3D" id="2.30.42.10">
    <property type="match status" value="2"/>
</dbReference>
<dbReference type="AlphaFoldDB" id="A0A399FXY3"/>
<comment type="caution">
    <text evidence="13">The sequence shown here is derived from an EMBL/GenBank/DDBJ whole genome shotgun (WGS) entry which is preliminary data.</text>
</comment>
<comment type="subcellular location">
    <subcellularLocation>
        <location evidence="2">Membrane</location>
        <topology evidence="2">Multi-pass membrane protein</topology>
    </subcellularLocation>
</comment>
<feature type="transmembrane region" description="Helical" evidence="11">
    <location>
        <begin position="7"/>
        <end position="27"/>
    </location>
</feature>
<dbReference type="SMART" id="SM00228">
    <property type="entry name" value="PDZ"/>
    <property type="match status" value="2"/>
</dbReference>
<dbReference type="PANTHER" id="PTHR42837:SF2">
    <property type="entry name" value="MEMBRANE METALLOPROTEASE ARASP2, CHLOROPLASTIC-RELATED"/>
    <property type="match status" value="1"/>
</dbReference>
<dbReference type="EMBL" id="NDHY01000007">
    <property type="protein sequence ID" value="RII00092.1"/>
    <property type="molecule type" value="Genomic_DNA"/>
</dbReference>
<dbReference type="SUPFAM" id="SSF50156">
    <property type="entry name" value="PDZ domain-like"/>
    <property type="match status" value="2"/>
</dbReference>
<feature type="transmembrane region" description="Helical" evidence="11">
    <location>
        <begin position="417"/>
        <end position="435"/>
    </location>
</feature>
<evidence type="ECO:0000256" key="6">
    <source>
        <dbReference type="ARBA" id="ARBA00022801"/>
    </source>
</evidence>
<evidence type="ECO:0000256" key="2">
    <source>
        <dbReference type="ARBA" id="ARBA00004141"/>
    </source>
</evidence>
<name>A0A399FXY3_UNCN2</name>
<dbReference type="GO" id="GO:0046872">
    <property type="term" value="F:metal ion binding"/>
    <property type="evidence" value="ECO:0007669"/>
    <property type="project" value="UniProtKB-KW"/>
</dbReference>
<keyword evidence="5 11" id="KW-0812">Transmembrane</keyword>
<reference evidence="13 14" key="1">
    <citation type="submission" date="2018-08" db="EMBL/GenBank/DDBJ databases">
        <title>Draft genome of candidate division NPL-UPA2 bacterium Unc8 that adapted to ultra-basic serpentinizing groundwater.</title>
        <authorList>
            <person name="Ishii S."/>
            <person name="Suzuki S."/>
            <person name="Nealson K.H."/>
        </authorList>
    </citation>
    <scope>NUCLEOTIDE SEQUENCE [LARGE SCALE GENOMIC DNA]</scope>
    <source>
        <strain evidence="13">Unc8</strain>
    </source>
</reference>
<comment type="cofactor">
    <cofactor evidence="1 11">
        <name>Zn(2+)</name>
        <dbReference type="ChEBI" id="CHEBI:29105"/>
    </cofactor>
</comment>
<dbReference type="InterPro" id="IPR001478">
    <property type="entry name" value="PDZ"/>
</dbReference>
<sequence length="463" mass="50990">MGHEKMIEILVSYIIPIVFVLGILIFFHELGHLMMAKKLGVRVEKFSFGFGKKLFGFKIGDTEYLVSAFPLGGYVKMAGDDPEKLKGSPEEFFSRSVRGRIAIVAAGPVMNLLLAFFFMTLVGIVGFRLPVHENIVGMVEEGSPAENAEIRIGDRIISVGGQSITDWHALGIVREGILKAEEKILPPTVAVIIEREGETIVKELPLKESWGIEPYISAKIGRVLPGMPAHRQGLMDGDKIIAVNNQSIISWQGLSGRIHESPGEHLILTIEREGEIFNLDIIPFSHELPDRKIIGLIGIEPPMADYRVVRLGAFEAVSAGISTSISQLGMIYRGLWQLISQPAQMREAVGGPILIAQLAAEHAKAGVDQLILFIALLSNVLVVMNLLPIPVLDGGHILFFSIEGLRKRPLPLKVQNVLQQVGLSILVLLMLFTFVNDTLRQLERASAIRERQLEIEEKNGESS</sequence>
<evidence type="ECO:0000256" key="8">
    <source>
        <dbReference type="ARBA" id="ARBA00022989"/>
    </source>
</evidence>
<dbReference type="NCBIfam" id="TIGR00054">
    <property type="entry name" value="RIP metalloprotease RseP"/>
    <property type="match status" value="1"/>
</dbReference>
<dbReference type="PROSITE" id="PS50106">
    <property type="entry name" value="PDZ"/>
    <property type="match status" value="2"/>
</dbReference>
<dbReference type="InterPro" id="IPR041489">
    <property type="entry name" value="PDZ_6"/>
</dbReference>
<evidence type="ECO:0000256" key="1">
    <source>
        <dbReference type="ARBA" id="ARBA00001947"/>
    </source>
</evidence>
<feature type="transmembrane region" description="Helical" evidence="11">
    <location>
        <begin position="101"/>
        <end position="127"/>
    </location>
</feature>
<keyword evidence="4 13" id="KW-0645">Protease</keyword>
<evidence type="ECO:0000256" key="11">
    <source>
        <dbReference type="RuleBase" id="RU362031"/>
    </source>
</evidence>
<gene>
    <name evidence="13" type="primary">rseP</name>
    <name evidence="13" type="ORF">B9J77_03645</name>
</gene>
<evidence type="ECO:0000259" key="12">
    <source>
        <dbReference type="PROSITE" id="PS50106"/>
    </source>
</evidence>
<evidence type="ECO:0000313" key="14">
    <source>
        <dbReference type="Proteomes" id="UP000266287"/>
    </source>
</evidence>
<dbReference type="Pfam" id="PF17820">
    <property type="entry name" value="PDZ_6"/>
    <property type="match status" value="2"/>
</dbReference>
<organism evidence="13 14">
    <name type="scientific">candidate division NPL-UPA2 bacterium Unc8</name>
    <dbReference type="NCBI Taxonomy" id="1980939"/>
    <lineage>
        <taxon>Bacteria</taxon>
    </lineage>
</organism>
<accession>A0A399FXY3</accession>
<evidence type="ECO:0000313" key="13">
    <source>
        <dbReference type="EMBL" id="RII00092.1"/>
    </source>
</evidence>
<dbReference type="PANTHER" id="PTHR42837">
    <property type="entry name" value="REGULATOR OF SIGMA-E PROTEASE RSEP"/>
    <property type="match status" value="1"/>
</dbReference>
<dbReference type="CDD" id="cd06163">
    <property type="entry name" value="S2P-M50_PDZ_RseP-like"/>
    <property type="match status" value="1"/>
</dbReference>
<feature type="transmembrane region" description="Helical" evidence="11">
    <location>
        <begin position="370"/>
        <end position="391"/>
    </location>
</feature>
<dbReference type="Proteomes" id="UP000266287">
    <property type="component" value="Unassembled WGS sequence"/>
</dbReference>
<keyword evidence="9 11" id="KW-0482">Metalloprotease</keyword>
<dbReference type="InterPro" id="IPR036034">
    <property type="entry name" value="PDZ_sf"/>
</dbReference>
<keyword evidence="10 11" id="KW-0472">Membrane</keyword>
<dbReference type="EC" id="3.4.24.-" evidence="11"/>
<keyword evidence="6 11" id="KW-0378">Hydrolase</keyword>
<keyword evidence="8 11" id="KW-1133">Transmembrane helix</keyword>
<evidence type="ECO:0000256" key="5">
    <source>
        <dbReference type="ARBA" id="ARBA00022692"/>
    </source>
</evidence>
<dbReference type="GO" id="GO:0016020">
    <property type="term" value="C:membrane"/>
    <property type="evidence" value="ECO:0007669"/>
    <property type="project" value="UniProtKB-SubCell"/>
</dbReference>
<evidence type="ECO:0000256" key="7">
    <source>
        <dbReference type="ARBA" id="ARBA00022833"/>
    </source>
</evidence>
<comment type="similarity">
    <text evidence="3 11">Belongs to the peptidase M50B family.</text>
</comment>
<dbReference type="GO" id="GO:0006508">
    <property type="term" value="P:proteolysis"/>
    <property type="evidence" value="ECO:0007669"/>
    <property type="project" value="UniProtKB-KW"/>
</dbReference>
<evidence type="ECO:0000256" key="10">
    <source>
        <dbReference type="ARBA" id="ARBA00023136"/>
    </source>
</evidence>
<evidence type="ECO:0000256" key="3">
    <source>
        <dbReference type="ARBA" id="ARBA00007931"/>
    </source>
</evidence>
<dbReference type="Pfam" id="PF02163">
    <property type="entry name" value="Peptidase_M50"/>
    <property type="match status" value="1"/>
</dbReference>
<evidence type="ECO:0000256" key="4">
    <source>
        <dbReference type="ARBA" id="ARBA00022670"/>
    </source>
</evidence>
<dbReference type="GO" id="GO:0004222">
    <property type="term" value="F:metalloendopeptidase activity"/>
    <property type="evidence" value="ECO:0007669"/>
    <property type="project" value="InterPro"/>
</dbReference>
<dbReference type="CDD" id="cd23081">
    <property type="entry name" value="cpPDZ_EcRseP-like"/>
    <property type="match status" value="1"/>
</dbReference>
<dbReference type="InterPro" id="IPR004387">
    <property type="entry name" value="Pept_M50_Zn"/>
</dbReference>
<keyword evidence="11" id="KW-0479">Metal-binding</keyword>
<feature type="domain" description="PDZ" evidence="12">
    <location>
        <begin position="123"/>
        <end position="166"/>
    </location>
</feature>
<feature type="domain" description="PDZ" evidence="12">
    <location>
        <begin position="220"/>
        <end position="248"/>
    </location>
</feature>